<evidence type="ECO:0000256" key="1">
    <source>
        <dbReference type="SAM" id="Phobius"/>
    </source>
</evidence>
<name>A0A2K5AS99_9ARCH</name>
<evidence type="ECO:0000313" key="2">
    <source>
        <dbReference type="EMBL" id="SPC34512.1"/>
    </source>
</evidence>
<keyword evidence="1" id="KW-0472">Membrane</keyword>
<keyword evidence="1" id="KW-1133">Transmembrane helix</keyword>
<sequence length="147" mass="16598">MYPLLILYMITRGTNGVIILTVVAVTIVSMYIVLQQITTQATVASMIVRYEVLDASLLRINESQAYFSVVLKNSGNKEFVYTEVGFYDDNGVYHRLHEYGVVHGGEKFSKEGIFDARITYGQEYVMKVTARDNDGSTYNISKMVKAK</sequence>
<dbReference type="AlphaFoldDB" id="A0A2K5AS99"/>
<gene>
    <name evidence="2" type="ORF">NCAV_1346</name>
</gene>
<dbReference type="KEGG" id="ncv:NCAV_1346"/>
<organism evidence="2 3">
    <name type="scientific">Candidatus Nitrosocaldus cavascurensis</name>
    <dbReference type="NCBI Taxonomy" id="2058097"/>
    <lineage>
        <taxon>Archaea</taxon>
        <taxon>Nitrososphaerota</taxon>
        <taxon>Nitrososphaeria</taxon>
        <taxon>Candidatus Nitrosocaldales</taxon>
        <taxon>Candidatus Nitrosocaldaceae</taxon>
        <taxon>Candidatus Nitrosocaldus</taxon>
    </lineage>
</organism>
<keyword evidence="3" id="KW-1185">Reference proteome</keyword>
<proteinExistence type="predicted"/>
<accession>A0A2K5AS99</accession>
<dbReference type="Proteomes" id="UP000236248">
    <property type="component" value="Chromosome NCAV"/>
</dbReference>
<evidence type="ECO:0000313" key="3">
    <source>
        <dbReference type="Proteomes" id="UP000236248"/>
    </source>
</evidence>
<keyword evidence="1" id="KW-0812">Transmembrane</keyword>
<reference evidence="3" key="1">
    <citation type="submission" date="2018-01" db="EMBL/GenBank/DDBJ databases">
        <authorList>
            <person name="Kerou L M."/>
        </authorList>
    </citation>
    <scope>NUCLEOTIDE SEQUENCE [LARGE SCALE GENOMIC DNA]</scope>
    <source>
        <strain evidence="3">SCU2</strain>
    </source>
</reference>
<protein>
    <submittedName>
        <fullName evidence="2">Putative prepilin peptidase</fullName>
    </submittedName>
</protein>
<dbReference type="EMBL" id="LT981265">
    <property type="protein sequence ID" value="SPC34512.1"/>
    <property type="molecule type" value="Genomic_DNA"/>
</dbReference>
<feature type="transmembrane region" description="Helical" evidence="1">
    <location>
        <begin position="6"/>
        <end position="34"/>
    </location>
</feature>